<protein>
    <submittedName>
        <fullName evidence="7">Uncharacterized protein</fullName>
    </submittedName>
</protein>
<dbReference type="InterPro" id="IPR000058">
    <property type="entry name" value="Znf_AN1"/>
</dbReference>
<dbReference type="Gene3D" id="3.10.20.90">
    <property type="entry name" value="Phosphatidylinositol 3-kinase Catalytic Subunit, Chain A, domain 1"/>
    <property type="match status" value="1"/>
</dbReference>
<dbReference type="EMBL" id="LR900920">
    <property type="protein sequence ID" value="CAD7247277.1"/>
    <property type="molecule type" value="Genomic_DNA"/>
</dbReference>
<dbReference type="Proteomes" id="UP000677054">
    <property type="component" value="Unassembled WGS sequence"/>
</dbReference>
<keyword evidence="2 4" id="KW-0863">Zinc-finger</keyword>
<evidence type="ECO:0000313" key="8">
    <source>
        <dbReference type="Proteomes" id="UP000677054"/>
    </source>
</evidence>
<dbReference type="GO" id="GO:0008270">
    <property type="term" value="F:zinc ion binding"/>
    <property type="evidence" value="ECO:0007669"/>
    <property type="project" value="UniProtKB-KW"/>
</dbReference>
<dbReference type="InterPro" id="IPR000626">
    <property type="entry name" value="Ubiquitin-like_dom"/>
</dbReference>
<evidence type="ECO:0000313" key="7">
    <source>
        <dbReference type="EMBL" id="CAD7247277.1"/>
    </source>
</evidence>
<evidence type="ECO:0000256" key="2">
    <source>
        <dbReference type="ARBA" id="ARBA00022771"/>
    </source>
</evidence>
<dbReference type="PANTHER" id="PTHR46728">
    <property type="entry name" value="AN1-TYPE ZINC FINGER PROTEIN 4"/>
    <property type="match status" value="1"/>
</dbReference>
<feature type="domain" description="Ubiquitin-like" evidence="5">
    <location>
        <begin position="12"/>
        <end position="87"/>
    </location>
</feature>
<gene>
    <name evidence="7" type="ORF">DSTB1V02_LOCUS7111</name>
</gene>
<evidence type="ECO:0000256" key="3">
    <source>
        <dbReference type="ARBA" id="ARBA00022833"/>
    </source>
</evidence>
<dbReference type="SMART" id="SM00154">
    <property type="entry name" value="ZnF_AN1"/>
    <property type="match status" value="1"/>
</dbReference>
<dbReference type="Gene3D" id="4.10.1110.10">
    <property type="entry name" value="AN1-like Zinc finger"/>
    <property type="match status" value="1"/>
</dbReference>
<dbReference type="PANTHER" id="PTHR46728:SF1">
    <property type="entry name" value="AN1-TYPE ZINC FINGER PROTEIN 4"/>
    <property type="match status" value="1"/>
</dbReference>
<dbReference type="Pfam" id="PF00240">
    <property type="entry name" value="ubiquitin"/>
    <property type="match status" value="1"/>
</dbReference>
<dbReference type="SUPFAM" id="SSF54236">
    <property type="entry name" value="Ubiquitin-like"/>
    <property type="match status" value="1"/>
</dbReference>
<accession>A0A7R8XCX7</accession>
<dbReference type="PRINTS" id="PR00348">
    <property type="entry name" value="UBIQUITIN"/>
</dbReference>
<keyword evidence="1" id="KW-0479">Metal-binding</keyword>
<reference evidence="7" key="1">
    <citation type="submission" date="2020-11" db="EMBL/GenBank/DDBJ databases">
        <authorList>
            <person name="Tran Van P."/>
        </authorList>
    </citation>
    <scope>NUCLEOTIDE SEQUENCE</scope>
</reference>
<dbReference type="SMART" id="SM00213">
    <property type="entry name" value="UBQ"/>
    <property type="match status" value="1"/>
</dbReference>
<dbReference type="InterPro" id="IPR053061">
    <property type="entry name" value="AN1-type_zinc_finger"/>
</dbReference>
<organism evidence="7">
    <name type="scientific">Darwinula stevensoni</name>
    <dbReference type="NCBI Taxonomy" id="69355"/>
    <lineage>
        <taxon>Eukaryota</taxon>
        <taxon>Metazoa</taxon>
        <taxon>Ecdysozoa</taxon>
        <taxon>Arthropoda</taxon>
        <taxon>Crustacea</taxon>
        <taxon>Oligostraca</taxon>
        <taxon>Ostracoda</taxon>
        <taxon>Podocopa</taxon>
        <taxon>Podocopida</taxon>
        <taxon>Darwinulocopina</taxon>
        <taxon>Darwinuloidea</taxon>
        <taxon>Darwinulidae</taxon>
        <taxon>Darwinula</taxon>
    </lineage>
</organism>
<dbReference type="Pfam" id="PF01428">
    <property type="entry name" value="zf-AN1"/>
    <property type="match status" value="1"/>
</dbReference>
<dbReference type="PROSITE" id="PS51039">
    <property type="entry name" value="ZF_AN1"/>
    <property type="match status" value="1"/>
</dbReference>
<dbReference type="InterPro" id="IPR019956">
    <property type="entry name" value="Ubiquitin_dom"/>
</dbReference>
<dbReference type="AlphaFoldDB" id="A0A7R8XCX7"/>
<keyword evidence="8" id="KW-1185">Reference proteome</keyword>
<feature type="domain" description="AN1-type" evidence="6">
    <location>
        <begin position="298"/>
        <end position="345"/>
    </location>
</feature>
<evidence type="ECO:0000256" key="4">
    <source>
        <dbReference type="PROSITE-ProRule" id="PRU00449"/>
    </source>
</evidence>
<dbReference type="PROSITE" id="PS50053">
    <property type="entry name" value="UBIQUITIN_2"/>
    <property type="match status" value="1"/>
</dbReference>
<evidence type="ECO:0000259" key="6">
    <source>
        <dbReference type="PROSITE" id="PS51039"/>
    </source>
</evidence>
<evidence type="ECO:0000259" key="5">
    <source>
        <dbReference type="PROSITE" id="PS50053"/>
    </source>
</evidence>
<sequence length="364" mass="41642">MDEEGNEEDEGIQIFIETLTGTKYHLQVSRLETVISLKARIQKYEGVPIIHQHLVFQGNELDNEAQLGDSLLYDGATLRLVISMRGGPINMRRVSSSDSTLLDVKEFMEANQEEIWEHLPSGEPVTLLMYRDGDQVNLYRVIETTDGHFSPLSQSWNGHAIRNLFWEDEEENRQRSMENRITQSKMEQLNPTLSTVSEIRGLSFNVLNDHEGREVLDILNRHRYLSAKMSRVHTAQKKAASLKPPETEKKNERSLLEEMQGLTLDDSGHCQHRLHASQGVQLNRFSPLPPLVPLQRRTSDRPRCTRCRKKLTLTTIFSCHCGKSFCAIHRYAEAHGCSFDYKSEGRKVLEKGNPLITAPKLPKI</sequence>
<proteinExistence type="predicted"/>
<dbReference type="SUPFAM" id="SSF118310">
    <property type="entry name" value="AN1-like Zinc finger"/>
    <property type="match status" value="1"/>
</dbReference>
<name>A0A7R8XCX7_9CRUS</name>
<keyword evidence="3" id="KW-0862">Zinc</keyword>
<dbReference type="InterPro" id="IPR035896">
    <property type="entry name" value="AN1-like_Znf"/>
</dbReference>
<dbReference type="EMBL" id="CAJPEV010001403">
    <property type="protein sequence ID" value="CAG0892447.1"/>
    <property type="molecule type" value="Genomic_DNA"/>
</dbReference>
<evidence type="ECO:0000256" key="1">
    <source>
        <dbReference type="ARBA" id="ARBA00022723"/>
    </source>
</evidence>
<dbReference type="InterPro" id="IPR029071">
    <property type="entry name" value="Ubiquitin-like_domsf"/>
</dbReference>
<dbReference type="OrthoDB" id="756206at2759"/>